<feature type="domain" description="DUF1254" evidence="1">
    <location>
        <begin position="33"/>
        <end position="103"/>
    </location>
</feature>
<protein>
    <recommendedName>
        <fullName evidence="1">DUF1254 domain-containing protein</fullName>
    </recommendedName>
</protein>
<accession>A0A5Q4ZFL0</accession>
<dbReference type="InterPro" id="IPR010679">
    <property type="entry name" value="DUF1254"/>
</dbReference>
<evidence type="ECO:0000313" key="3">
    <source>
        <dbReference type="Proteomes" id="UP000325811"/>
    </source>
</evidence>
<organism evidence="2 3">
    <name type="scientific">Paraburkholderia dioscoreae</name>
    <dbReference type="NCBI Taxonomy" id="2604047"/>
    <lineage>
        <taxon>Bacteria</taxon>
        <taxon>Pseudomonadati</taxon>
        <taxon>Pseudomonadota</taxon>
        <taxon>Betaproteobacteria</taxon>
        <taxon>Burkholderiales</taxon>
        <taxon>Burkholderiaceae</taxon>
        <taxon>Paraburkholderia</taxon>
    </lineage>
</organism>
<dbReference type="Proteomes" id="UP000325811">
    <property type="component" value="Chromosome II"/>
</dbReference>
<evidence type="ECO:0000259" key="1">
    <source>
        <dbReference type="Pfam" id="PF06863"/>
    </source>
</evidence>
<keyword evidence="3" id="KW-1185">Reference proteome</keyword>
<sequence>MPVSEIALREGMRAFWFEKPDTGCDLGQPDGRSDLLLTANTETAYAMSHLDLRTDGPTVIEAPPHMLGFVQDGLQRYVADIGPLRADKGKGGKFLVLPLAIKAHANTTADVRNFGMSIACWPMSVRHLALNQQSHRDIVDRAPGDTKPVIASANLIEAQRSIKSDCIPNVVHSPVTDPGRKSRLFVAKPPFECAPEGAAQ</sequence>
<evidence type="ECO:0000313" key="2">
    <source>
        <dbReference type="EMBL" id="VVD31663.1"/>
    </source>
</evidence>
<reference evidence="2 3" key="1">
    <citation type="submission" date="2019-08" db="EMBL/GenBank/DDBJ databases">
        <authorList>
            <person name="Herpell B J."/>
        </authorList>
    </citation>
    <scope>NUCLEOTIDE SEQUENCE [LARGE SCALE GENOMIC DNA]</scope>
    <source>
        <strain evidence="3">Msb3</strain>
    </source>
</reference>
<dbReference type="KEGG" id="pdio:PDMSB3_0360.1"/>
<name>A0A5Q4ZFL0_9BURK</name>
<dbReference type="SUPFAM" id="SSF160935">
    <property type="entry name" value="VPA0735-like"/>
    <property type="match status" value="1"/>
</dbReference>
<proteinExistence type="predicted"/>
<dbReference type="InterPro" id="IPR037050">
    <property type="entry name" value="DUF1254_sf"/>
</dbReference>
<dbReference type="Gene3D" id="2.60.40.1610">
    <property type="entry name" value="Domain of unknown function DUF1254"/>
    <property type="match status" value="1"/>
</dbReference>
<dbReference type="EMBL" id="LR699554">
    <property type="protein sequence ID" value="VVD31663.1"/>
    <property type="molecule type" value="Genomic_DNA"/>
</dbReference>
<dbReference type="AlphaFoldDB" id="A0A5Q4ZFL0"/>
<dbReference type="Pfam" id="PF06863">
    <property type="entry name" value="DUF1254"/>
    <property type="match status" value="1"/>
</dbReference>
<gene>
    <name evidence="2" type="ORF">PDMSB3_0360</name>
</gene>